<feature type="signal peptide" evidence="2">
    <location>
        <begin position="1"/>
        <end position="32"/>
    </location>
</feature>
<keyword evidence="1 2" id="KW-0732">Signal</keyword>
<dbReference type="Gene3D" id="2.115.10.10">
    <property type="entry name" value="Tachylectin 2"/>
    <property type="match status" value="1"/>
</dbReference>
<dbReference type="EMBL" id="JAWJZF010000350">
    <property type="protein sequence ID" value="MDX2293063.1"/>
    <property type="molecule type" value="Genomic_DNA"/>
</dbReference>
<reference evidence="3 4" key="1">
    <citation type="submission" date="2023-10" db="EMBL/GenBank/DDBJ databases">
        <authorList>
            <person name="Wang X.X."/>
        </authorList>
    </citation>
    <scope>NUCLEOTIDE SEQUENCE [LARGE SCALE GENOMIC DNA]</scope>
    <source>
        <strain evidence="3 4">NBRC 12816</strain>
    </source>
</reference>
<dbReference type="InterPro" id="IPR006311">
    <property type="entry name" value="TAT_signal"/>
</dbReference>
<dbReference type="InterPro" id="IPR028994">
    <property type="entry name" value="Integrin_alpha_N"/>
</dbReference>
<accession>A0ABU4K5Q1</accession>
<dbReference type="Pfam" id="PF13517">
    <property type="entry name" value="FG-GAP_3"/>
    <property type="match status" value="1"/>
</dbReference>
<dbReference type="Proteomes" id="UP001278571">
    <property type="component" value="Unassembled WGS sequence"/>
</dbReference>
<evidence type="ECO:0000256" key="1">
    <source>
        <dbReference type="ARBA" id="ARBA00022729"/>
    </source>
</evidence>
<dbReference type="SUPFAM" id="SSF69318">
    <property type="entry name" value="Integrin alpha N-terminal domain"/>
    <property type="match status" value="1"/>
</dbReference>
<evidence type="ECO:0000313" key="3">
    <source>
        <dbReference type="EMBL" id="MDX2293063.1"/>
    </source>
</evidence>
<dbReference type="PROSITE" id="PS51318">
    <property type="entry name" value="TAT"/>
    <property type="match status" value="1"/>
</dbReference>
<dbReference type="RefSeq" id="WP_319009506.1">
    <property type="nucleotide sequence ID" value="NZ_JAWJZF010000350.1"/>
</dbReference>
<evidence type="ECO:0000313" key="4">
    <source>
        <dbReference type="Proteomes" id="UP001278571"/>
    </source>
</evidence>
<proteinExistence type="predicted"/>
<evidence type="ECO:0000256" key="2">
    <source>
        <dbReference type="SAM" id="SignalP"/>
    </source>
</evidence>
<name>A0ABU4K5Q1_9ACTN</name>
<sequence>MHSERRRAGLRGALAATAVAVATATGAGSAVAAPQADPVVAPVFHLYSIYKPTHELVEWYHRGPLLVNDGPDGVDHSDLADIITADNDNDGGGEVKWILYKNGRLDFSSVVDGVLRVRTVGKGWNIYPEVLSPGNLGGAKEADLIGRDTAGVLWSYLSYPDGRLTTRTRVGGGWNAYDQLAGQGDLTGDGRADIVARDRTGVLWLYKGTGDYRAPFATRTRVGGGWNAYDRLLSLGDHNQDGKVDLLARKTTGEMLSYAGTGDAAKPFKAPVPLGTNMKNFNLL</sequence>
<dbReference type="PANTHER" id="PTHR46580">
    <property type="entry name" value="SENSOR KINASE-RELATED"/>
    <property type="match status" value="1"/>
</dbReference>
<keyword evidence="4" id="KW-1185">Reference proteome</keyword>
<protein>
    <submittedName>
        <fullName evidence="3">VCBS repeat-containing protein</fullName>
    </submittedName>
</protein>
<organism evidence="3 4">
    <name type="scientific">Streptomyces roseolus</name>
    <dbReference type="NCBI Taxonomy" id="67358"/>
    <lineage>
        <taxon>Bacteria</taxon>
        <taxon>Bacillati</taxon>
        <taxon>Actinomycetota</taxon>
        <taxon>Actinomycetes</taxon>
        <taxon>Kitasatosporales</taxon>
        <taxon>Streptomycetaceae</taxon>
        <taxon>Streptomyces</taxon>
    </lineage>
</organism>
<gene>
    <name evidence="3" type="ORF">R2363_12875</name>
</gene>
<dbReference type="InterPro" id="IPR013517">
    <property type="entry name" value="FG-GAP"/>
</dbReference>
<feature type="chain" id="PRO_5046983748" evidence="2">
    <location>
        <begin position="33"/>
        <end position="284"/>
    </location>
</feature>
<comment type="caution">
    <text evidence="3">The sequence shown here is derived from an EMBL/GenBank/DDBJ whole genome shotgun (WGS) entry which is preliminary data.</text>
</comment>